<feature type="compositionally biased region" description="Low complexity" evidence="1">
    <location>
        <begin position="91"/>
        <end position="102"/>
    </location>
</feature>
<dbReference type="AlphaFoldDB" id="A0A2J6SFX5"/>
<dbReference type="GeneID" id="36592311"/>
<gene>
    <name evidence="2" type="ORF">K444DRAFT_638293</name>
</gene>
<feature type="region of interest" description="Disordered" evidence="1">
    <location>
        <begin position="91"/>
        <end position="118"/>
    </location>
</feature>
<sequence>MDFLHLDRDWSVLICTRCQYALVPDAIAAHLKDRHEDVVTRAAVKDCVNAWKSIALQEPGRVQQLYIPPCIPEAAASATLHIDLSTVNSAREAGSSGAGAERQPSGRPRLQTRRFRAAATGRARPGLSMLLHYAARPSPSWPDLR</sequence>
<accession>A0A2J6SFX5</accession>
<dbReference type="InterPro" id="IPR022698">
    <property type="entry name" value="OrsD"/>
</dbReference>
<dbReference type="OrthoDB" id="3434437at2759"/>
<reference evidence="2 3" key="1">
    <citation type="submission" date="2016-04" db="EMBL/GenBank/DDBJ databases">
        <title>A degradative enzymes factory behind the ericoid mycorrhizal symbiosis.</title>
        <authorList>
            <consortium name="DOE Joint Genome Institute"/>
            <person name="Martino E."/>
            <person name="Morin E."/>
            <person name="Grelet G."/>
            <person name="Kuo A."/>
            <person name="Kohler A."/>
            <person name="Daghino S."/>
            <person name="Barry K."/>
            <person name="Choi C."/>
            <person name="Cichocki N."/>
            <person name="Clum A."/>
            <person name="Copeland A."/>
            <person name="Hainaut M."/>
            <person name="Haridas S."/>
            <person name="Labutti K."/>
            <person name="Lindquist E."/>
            <person name="Lipzen A."/>
            <person name="Khouja H.-R."/>
            <person name="Murat C."/>
            <person name="Ohm R."/>
            <person name="Olson A."/>
            <person name="Spatafora J."/>
            <person name="Veneault-Fourrey C."/>
            <person name="Henrissat B."/>
            <person name="Grigoriev I."/>
            <person name="Martin F."/>
            <person name="Perotto S."/>
        </authorList>
    </citation>
    <scope>NUCLEOTIDE SEQUENCE [LARGE SCALE GENOMIC DNA]</scope>
    <source>
        <strain evidence="2 3">E</strain>
    </source>
</reference>
<name>A0A2J6SFX5_9HELO</name>
<evidence type="ECO:0000313" key="2">
    <source>
        <dbReference type="EMBL" id="PMD49657.1"/>
    </source>
</evidence>
<organism evidence="2 3">
    <name type="scientific">Hyaloscypha bicolor E</name>
    <dbReference type="NCBI Taxonomy" id="1095630"/>
    <lineage>
        <taxon>Eukaryota</taxon>
        <taxon>Fungi</taxon>
        <taxon>Dikarya</taxon>
        <taxon>Ascomycota</taxon>
        <taxon>Pezizomycotina</taxon>
        <taxon>Leotiomycetes</taxon>
        <taxon>Helotiales</taxon>
        <taxon>Hyaloscyphaceae</taxon>
        <taxon>Hyaloscypha</taxon>
        <taxon>Hyaloscypha bicolor</taxon>
    </lineage>
</organism>
<dbReference type="Pfam" id="PF12013">
    <property type="entry name" value="OrsD"/>
    <property type="match status" value="1"/>
</dbReference>
<protein>
    <submittedName>
        <fullName evidence="2">Uncharacterized protein</fullName>
    </submittedName>
</protein>
<proteinExistence type="predicted"/>
<keyword evidence="3" id="KW-1185">Reference proteome</keyword>
<dbReference type="Proteomes" id="UP000235371">
    <property type="component" value="Unassembled WGS sequence"/>
</dbReference>
<dbReference type="RefSeq" id="XP_024726561.1">
    <property type="nucleotide sequence ID" value="XM_024884234.1"/>
</dbReference>
<dbReference type="EMBL" id="KZ613919">
    <property type="protein sequence ID" value="PMD49657.1"/>
    <property type="molecule type" value="Genomic_DNA"/>
</dbReference>
<evidence type="ECO:0000256" key="1">
    <source>
        <dbReference type="SAM" id="MobiDB-lite"/>
    </source>
</evidence>
<dbReference type="InParanoid" id="A0A2J6SFX5"/>
<evidence type="ECO:0000313" key="3">
    <source>
        <dbReference type="Proteomes" id="UP000235371"/>
    </source>
</evidence>